<gene>
    <name evidence="1" type="ORF">HPB47_009736</name>
</gene>
<proteinExistence type="predicted"/>
<organism evidence="1 2">
    <name type="scientific">Ixodes persulcatus</name>
    <name type="common">Taiga tick</name>
    <dbReference type="NCBI Taxonomy" id="34615"/>
    <lineage>
        <taxon>Eukaryota</taxon>
        <taxon>Metazoa</taxon>
        <taxon>Ecdysozoa</taxon>
        <taxon>Arthropoda</taxon>
        <taxon>Chelicerata</taxon>
        <taxon>Arachnida</taxon>
        <taxon>Acari</taxon>
        <taxon>Parasitiformes</taxon>
        <taxon>Ixodida</taxon>
        <taxon>Ixodoidea</taxon>
        <taxon>Ixodidae</taxon>
        <taxon>Ixodinae</taxon>
        <taxon>Ixodes</taxon>
    </lineage>
</organism>
<reference evidence="1 2" key="1">
    <citation type="journal article" date="2020" name="Cell">
        <title>Large-Scale Comparative Analyses of Tick Genomes Elucidate Their Genetic Diversity and Vector Capacities.</title>
        <authorList>
            <consortium name="Tick Genome and Microbiome Consortium (TIGMIC)"/>
            <person name="Jia N."/>
            <person name="Wang J."/>
            <person name="Shi W."/>
            <person name="Du L."/>
            <person name="Sun Y."/>
            <person name="Zhan W."/>
            <person name="Jiang J.F."/>
            <person name="Wang Q."/>
            <person name="Zhang B."/>
            <person name="Ji P."/>
            <person name="Bell-Sakyi L."/>
            <person name="Cui X.M."/>
            <person name="Yuan T.T."/>
            <person name="Jiang B.G."/>
            <person name="Yang W.F."/>
            <person name="Lam T.T."/>
            <person name="Chang Q.C."/>
            <person name="Ding S.J."/>
            <person name="Wang X.J."/>
            <person name="Zhu J.G."/>
            <person name="Ruan X.D."/>
            <person name="Zhao L."/>
            <person name="Wei J.T."/>
            <person name="Ye R.Z."/>
            <person name="Que T.C."/>
            <person name="Du C.H."/>
            <person name="Zhou Y.H."/>
            <person name="Cheng J.X."/>
            <person name="Dai P.F."/>
            <person name="Guo W.B."/>
            <person name="Han X.H."/>
            <person name="Huang E.J."/>
            <person name="Li L.F."/>
            <person name="Wei W."/>
            <person name="Gao Y.C."/>
            <person name="Liu J.Z."/>
            <person name="Shao H.Z."/>
            <person name="Wang X."/>
            <person name="Wang C.C."/>
            <person name="Yang T.C."/>
            <person name="Huo Q.B."/>
            <person name="Li W."/>
            <person name="Chen H.Y."/>
            <person name="Chen S.E."/>
            <person name="Zhou L.G."/>
            <person name="Ni X.B."/>
            <person name="Tian J.H."/>
            <person name="Sheng Y."/>
            <person name="Liu T."/>
            <person name="Pan Y.S."/>
            <person name="Xia L.Y."/>
            <person name="Li J."/>
            <person name="Zhao F."/>
            <person name="Cao W.C."/>
        </authorList>
    </citation>
    <scope>NUCLEOTIDE SEQUENCE [LARGE SCALE GENOMIC DNA]</scope>
    <source>
        <strain evidence="1">Iper-2018</strain>
    </source>
</reference>
<keyword evidence="2" id="KW-1185">Reference proteome</keyword>
<protein>
    <submittedName>
        <fullName evidence="1">Uncharacterized protein</fullName>
    </submittedName>
</protein>
<name>A0AC60P108_IXOPE</name>
<dbReference type="EMBL" id="JABSTQ010011290">
    <property type="protein sequence ID" value="KAG0413113.1"/>
    <property type="molecule type" value="Genomic_DNA"/>
</dbReference>
<dbReference type="Proteomes" id="UP000805193">
    <property type="component" value="Unassembled WGS sequence"/>
</dbReference>
<evidence type="ECO:0000313" key="2">
    <source>
        <dbReference type="Proteomes" id="UP000805193"/>
    </source>
</evidence>
<evidence type="ECO:0000313" key="1">
    <source>
        <dbReference type="EMBL" id="KAG0413113.1"/>
    </source>
</evidence>
<accession>A0AC60P108</accession>
<comment type="caution">
    <text evidence="1">The sequence shown here is derived from an EMBL/GenBank/DDBJ whole genome shotgun (WGS) entry which is preliminary data.</text>
</comment>
<sequence>MGLVGIILLATGGSKSLITEKAHTTKQANVVRTSTGLVEGVQLTAHGRTLHAFYGIPFAEPPTGNSRFRLPTPKTPFTTVFNAKELRAECPQLAYTFNKERINVSGWSEDCLHLNLWTPNLLFGNESLKAVVVYLHGGGFQNGGNNLQVYDGRHFAALGDVVVVVPNYRLGIFGFLYADSPQAPGNQGLWDQRLALLWVRDNVRVFGGDPARVTLMGQSSGSVSVGYHVLSPLTRHLFLRAIMQSGSPFYKIEENKITGSGKAKKLASRLCGTPLTASTNAAVNCLRGQSAQKLLRGVAQLLGIKSASFVPTFGDSLVPRNPLTMMFNATIKPVELLIGINENEGSYFLLELYRAMGVNDPFRMSSSQHLAIMKQLMEYALWTTPEDLMKSLLVNVREGTSIPDVVRYVAEGIGDVVVRCPTLYFSEALANSTSRIYCYEFDYRPEKGSFRCPWMGVTHFDEFPFVWGYVFDRADLASFKDMEYSERMIRLWSSFVKNG</sequence>